<evidence type="ECO:0000313" key="1">
    <source>
        <dbReference type="EMBL" id="OBY65302.1"/>
    </source>
</evidence>
<dbReference type="Proteomes" id="UP000092612">
    <property type="component" value="Unassembled WGS sequence"/>
</dbReference>
<proteinExistence type="predicted"/>
<gene>
    <name evidence="1" type="ORF">LPB301_09375</name>
</gene>
<dbReference type="RefSeq" id="WP_083139748.1">
    <property type="nucleotide sequence ID" value="NZ_CP019337.1"/>
</dbReference>
<evidence type="ECO:0000313" key="2">
    <source>
        <dbReference type="Proteomes" id="UP000092612"/>
    </source>
</evidence>
<sequence>MKLKTTMIILFLGLNSLAQIKFEKGYFITNNGQKIEGLIKNNEWLQNPNFLIYKKTIDAEQKKLTLKEVKGFGVYGSSKYIKAIVNIDKSSKILKELNEFKEPKFEQEEIFLKVLIEGDTNLYSYKNGNLVRFFFNKNNSEIEQLIFKKYKTTEGKIAINDKFKQQLWVSLKCENISFKTFKNLDYKEQDLIHFFERYYNCMQSEYISFKKNKDQDLFNLTLRAGLNNSSLKTGNNTFDADSPYFPDFGNQLGLRLGVELEFIMPFNKNKWGFIIEPTYQSYKADVDQKNSTSVDYSSIELPIGVRHYFFLNNSSKLYINGSIIIDFSNGELLSQEIQSSSNFGFGVGFKSQEKYSIEFRYHTNRDLFNNYLNNYSEYKTMSIIFGYTIF</sequence>
<name>A0A1B8U0F7_9FLAO</name>
<dbReference type="OrthoDB" id="921445at2"/>
<dbReference type="AlphaFoldDB" id="A0A1B8U0F7"/>
<protein>
    <submittedName>
        <fullName evidence="1">Uncharacterized protein</fullName>
    </submittedName>
</protein>
<reference evidence="2" key="1">
    <citation type="submission" date="2016-02" db="EMBL/GenBank/DDBJ databases">
        <title>Paenibacillus sp. LPB0068, isolated from Crassostrea gigas.</title>
        <authorList>
            <person name="Shin S.-K."/>
            <person name="Yi H."/>
        </authorList>
    </citation>
    <scope>NUCLEOTIDE SEQUENCE [LARGE SCALE GENOMIC DNA]</scope>
    <source>
        <strain evidence="2">KCTC 23969</strain>
    </source>
</reference>
<comment type="caution">
    <text evidence="1">The sequence shown here is derived from an EMBL/GenBank/DDBJ whole genome shotgun (WGS) entry which is preliminary data.</text>
</comment>
<accession>A0A1B8U0F7</accession>
<keyword evidence="2" id="KW-1185">Reference proteome</keyword>
<dbReference type="EMBL" id="LSFL01000031">
    <property type="protein sequence ID" value="OBY65302.1"/>
    <property type="molecule type" value="Genomic_DNA"/>
</dbReference>
<organism evidence="1 2">
    <name type="scientific">Polaribacter reichenbachii</name>
    <dbReference type="NCBI Taxonomy" id="996801"/>
    <lineage>
        <taxon>Bacteria</taxon>
        <taxon>Pseudomonadati</taxon>
        <taxon>Bacteroidota</taxon>
        <taxon>Flavobacteriia</taxon>
        <taxon>Flavobacteriales</taxon>
        <taxon>Flavobacteriaceae</taxon>
    </lineage>
</organism>
<dbReference type="STRING" id="996801.BW723_12395"/>